<sequence>MGTPTAGRTHLETEQLVGFFVNMLPLRTDLSGDPTFRELVNRVRETALDAYAHQDLPFEKIVEASSPRAARTQPRLPGPSSFLGRHTFPGLRLPGLDHGGASGRCTRPRRFDL</sequence>
<protein>
    <submittedName>
        <fullName evidence="3">Non-ribosomal peptide synthetase component F</fullName>
    </submittedName>
</protein>
<evidence type="ECO:0000259" key="2">
    <source>
        <dbReference type="Pfam" id="PF00668"/>
    </source>
</evidence>
<name>A0ABT9L6M8_9ACTN</name>
<dbReference type="Proteomes" id="UP001234880">
    <property type="component" value="Unassembled WGS sequence"/>
</dbReference>
<dbReference type="Pfam" id="PF00668">
    <property type="entry name" value="Condensation"/>
    <property type="match status" value="1"/>
</dbReference>
<dbReference type="PANTHER" id="PTHR45527:SF1">
    <property type="entry name" value="FATTY ACID SYNTHASE"/>
    <property type="match status" value="1"/>
</dbReference>
<evidence type="ECO:0000256" key="1">
    <source>
        <dbReference type="SAM" id="MobiDB-lite"/>
    </source>
</evidence>
<evidence type="ECO:0000313" key="3">
    <source>
        <dbReference type="EMBL" id="MDP9616368.1"/>
    </source>
</evidence>
<keyword evidence="4" id="KW-1185">Reference proteome</keyword>
<dbReference type="PANTHER" id="PTHR45527">
    <property type="entry name" value="NONRIBOSOMAL PEPTIDE SYNTHETASE"/>
    <property type="match status" value="1"/>
</dbReference>
<proteinExistence type="predicted"/>
<feature type="domain" description="Condensation" evidence="2">
    <location>
        <begin position="2"/>
        <end position="68"/>
    </location>
</feature>
<evidence type="ECO:0000313" key="4">
    <source>
        <dbReference type="Proteomes" id="UP001234880"/>
    </source>
</evidence>
<accession>A0ABT9L6M8</accession>
<comment type="caution">
    <text evidence="3">The sequence shown here is derived from an EMBL/GenBank/DDBJ whole genome shotgun (WGS) entry which is preliminary data.</text>
</comment>
<feature type="region of interest" description="Disordered" evidence="1">
    <location>
        <begin position="65"/>
        <end position="113"/>
    </location>
</feature>
<dbReference type="SUPFAM" id="SSF52777">
    <property type="entry name" value="CoA-dependent acyltransferases"/>
    <property type="match status" value="1"/>
</dbReference>
<dbReference type="EMBL" id="JAURUE010000002">
    <property type="protein sequence ID" value="MDP9616368.1"/>
    <property type="molecule type" value="Genomic_DNA"/>
</dbReference>
<organism evidence="3 4">
    <name type="scientific">Streptomyces demainii</name>
    <dbReference type="NCBI Taxonomy" id="588122"/>
    <lineage>
        <taxon>Bacteria</taxon>
        <taxon>Bacillati</taxon>
        <taxon>Actinomycetota</taxon>
        <taxon>Actinomycetes</taxon>
        <taxon>Kitasatosporales</taxon>
        <taxon>Streptomycetaceae</taxon>
        <taxon>Streptomyces</taxon>
    </lineage>
</organism>
<reference evidence="3 4" key="1">
    <citation type="submission" date="2023-07" db="EMBL/GenBank/DDBJ databases">
        <title>Sequencing the genomes of 1000 actinobacteria strains.</title>
        <authorList>
            <person name="Klenk H.-P."/>
        </authorList>
    </citation>
    <scope>NUCLEOTIDE SEQUENCE [LARGE SCALE GENOMIC DNA]</scope>
    <source>
        <strain evidence="3 4">DSM 41600</strain>
    </source>
</reference>
<dbReference type="InterPro" id="IPR001242">
    <property type="entry name" value="Condensation_dom"/>
</dbReference>
<gene>
    <name evidence="3" type="ORF">JOF35_008706</name>
</gene>
<dbReference type="Gene3D" id="3.30.559.30">
    <property type="entry name" value="Nonribosomal peptide synthetase, condensation domain"/>
    <property type="match status" value="1"/>
</dbReference>